<evidence type="ECO:0000313" key="5">
    <source>
        <dbReference type="EMBL" id="KAK5093441.1"/>
    </source>
</evidence>
<dbReference type="InterPro" id="IPR051609">
    <property type="entry name" value="NmrA/Isoflavone_reductase-like"/>
</dbReference>
<reference evidence="5 6" key="1">
    <citation type="submission" date="2023-08" db="EMBL/GenBank/DDBJ databases">
        <title>Black Yeasts Isolated from many extreme environments.</title>
        <authorList>
            <person name="Coleine C."/>
            <person name="Stajich J.E."/>
            <person name="Selbmann L."/>
        </authorList>
    </citation>
    <scope>NUCLEOTIDE SEQUENCE [LARGE SCALE GENOMIC DNA]</scope>
    <source>
        <strain evidence="5 6">CCFEE 5885</strain>
    </source>
</reference>
<keyword evidence="6" id="KW-1185">Reference proteome</keyword>
<dbReference type="Proteomes" id="UP001345013">
    <property type="component" value="Unassembled WGS sequence"/>
</dbReference>
<organism evidence="5 6">
    <name type="scientific">Lithohypha guttulata</name>
    <dbReference type="NCBI Taxonomy" id="1690604"/>
    <lineage>
        <taxon>Eukaryota</taxon>
        <taxon>Fungi</taxon>
        <taxon>Dikarya</taxon>
        <taxon>Ascomycota</taxon>
        <taxon>Pezizomycotina</taxon>
        <taxon>Eurotiomycetes</taxon>
        <taxon>Chaetothyriomycetidae</taxon>
        <taxon>Chaetothyriales</taxon>
        <taxon>Trichomeriaceae</taxon>
        <taxon>Lithohypha</taxon>
    </lineage>
</organism>
<keyword evidence="2" id="KW-0521">NADP</keyword>
<gene>
    <name evidence="5" type="ORF">LTR24_004294</name>
</gene>
<evidence type="ECO:0000256" key="2">
    <source>
        <dbReference type="ARBA" id="ARBA00022857"/>
    </source>
</evidence>
<dbReference type="InterPro" id="IPR036291">
    <property type="entry name" value="NAD(P)-bd_dom_sf"/>
</dbReference>
<evidence type="ECO:0000313" key="6">
    <source>
        <dbReference type="Proteomes" id="UP001345013"/>
    </source>
</evidence>
<evidence type="ECO:0000259" key="4">
    <source>
        <dbReference type="Pfam" id="PF05368"/>
    </source>
</evidence>
<dbReference type="Gene3D" id="3.40.50.720">
    <property type="entry name" value="NAD(P)-binding Rossmann-like Domain"/>
    <property type="match status" value="2"/>
</dbReference>
<dbReference type="SUPFAM" id="SSF51735">
    <property type="entry name" value="NAD(P)-binding Rossmann-fold domains"/>
    <property type="match status" value="1"/>
</dbReference>
<evidence type="ECO:0000256" key="1">
    <source>
        <dbReference type="ARBA" id="ARBA00005725"/>
    </source>
</evidence>
<dbReference type="EMBL" id="JAVRRG010000043">
    <property type="protein sequence ID" value="KAK5093441.1"/>
    <property type="molecule type" value="Genomic_DNA"/>
</dbReference>
<evidence type="ECO:0000256" key="3">
    <source>
        <dbReference type="ARBA" id="ARBA00023002"/>
    </source>
</evidence>
<comment type="caution">
    <text evidence="5">The sequence shown here is derived from an EMBL/GenBank/DDBJ whole genome shotgun (WGS) entry which is preliminary data.</text>
</comment>
<dbReference type="Pfam" id="PF05368">
    <property type="entry name" value="NmrA"/>
    <property type="match status" value="1"/>
</dbReference>
<proteinExistence type="inferred from homology"/>
<dbReference type="PANTHER" id="PTHR47706:SF4">
    <property type="entry name" value="NMRA-LIKE DOMAIN-CONTAINING PROTEIN"/>
    <property type="match status" value="1"/>
</dbReference>
<accession>A0ABR0KCT9</accession>
<keyword evidence="3" id="KW-0560">Oxidoreductase</keyword>
<feature type="domain" description="NmrA-like" evidence="4">
    <location>
        <begin position="5"/>
        <end position="291"/>
    </location>
</feature>
<name>A0ABR0KCT9_9EURO</name>
<comment type="similarity">
    <text evidence="1">Belongs to the NmrA-type oxidoreductase family. Isoflavone reductase subfamily.</text>
</comment>
<dbReference type="InterPro" id="IPR008030">
    <property type="entry name" value="NmrA-like"/>
</dbReference>
<protein>
    <recommendedName>
        <fullName evidence="4">NmrA-like domain-containing protein</fullName>
    </recommendedName>
</protein>
<dbReference type="PANTHER" id="PTHR47706">
    <property type="entry name" value="NMRA-LIKE FAMILY PROTEIN"/>
    <property type="match status" value="1"/>
</dbReference>
<sequence>MKVAIAGTGNVAQYLIEEFQAYGHEIAVLTRRKKLEEKEFEQRETDYSIPSLLAVLRDCDALVSTVADFAKPSVTTKVQLDMLEACRQSEKCKAFIPSEWTSNVEEYPEQLMFLADANKALHQRLKEERSVKWTIICNSWFADYIVPKQQRYLPDIGPLWPMDHINKLFTIFGNGNQLIDLTPVRDVAKAVAVLLDNKGPWEQYTYLSGDQLSWNDLFAIMKRRDPAWTSRKKTLADTIRQIADERSLESINEAQFEILSYAGASMFPKEKVQRQRAEYFQDIHFRTVEEILDEAAARPEDII</sequence>